<organism evidence="1 2">
    <name type="scientific">Salinibacter ruber</name>
    <dbReference type="NCBI Taxonomy" id="146919"/>
    <lineage>
        <taxon>Bacteria</taxon>
        <taxon>Pseudomonadati</taxon>
        <taxon>Rhodothermota</taxon>
        <taxon>Rhodothermia</taxon>
        <taxon>Rhodothermales</taxon>
        <taxon>Salinibacteraceae</taxon>
        <taxon>Salinibacter</taxon>
    </lineage>
</organism>
<sequence>MSATRGEWVHFDMQRAGPDRYQELRQLSVDADAQVPFPTLPSAISVANLLADGLGQALSSEGISYTMLERTLQNRGPGGRTANQTDRWVRVESLPKPAWSAILDQGMELLRSSVKERSSFSGRVGGEISSLSELAEAYADFFRSGIIGYDKKRNAAENGIIRRVLIAQVQTWTSGETPGNGGGDRPPGSGAQEITFVARSQEAAEEIFQGILPDTTLLSSEGLSFKVLVEEGALQAVTRLRESGLATSVNGAKVEGVSGSTNTAGISAAPVAAAGVASIIGYLASQ</sequence>
<accession>A0A9X2R7Q6</accession>
<dbReference type="RefSeq" id="WP_259083824.1">
    <property type="nucleotide sequence ID" value="NZ_JANTYZ010000007.1"/>
</dbReference>
<name>A0A9X2R7Q6_9BACT</name>
<reference evidence="1" key="1">
    <citation type="submission" date="2022-08" db="EMBL/GenBank/DDBJ databases">
        <title>Genomic Encyclopedia of Type Strains, Phase V (KMG-V): Genome sequencing to study the core and pangenomes of soil and plant-associated prokaryotes.</title>
        <authorList>
            <person name="Whitman W."/>
        </authorList>
    </citation>
    <scope>NUCLEOTIDE SEQUENCE</scope>
    <source>
        <strain evidence="1">SP2016B</strain>
    </source>
</reference>
<proteinExistence type="predicted"/>
<protein>
    <submittedName>
        <fullName evidence="1">Uncharacterized protein</fullName>
    </submittedName>
</protein>
<gene>
    <name evidence="1" type="ORF">GGP82_002431</name>
</gene>
<dbReference type="Proteomes" id="UP001155034">
    <property type="component" value="Unassembled WGS sequence"/>
</dbReference>
<comment type="caution">
    <text evidence="1">The sequence shown here is derived from an EMBL/GenBank/DDBJ whole genome shotgun (WGS) entry which is preliminary data.</text>
</comment>
<evidence type="ECO:0000313" key="2">
    <source>
        <dbReference type="Proteomes" id="UP001155034"/>
    </source>
</evidence>
<dbReference type="EMBL" id="JANTYZ010000007">
    <property type="protein sequence ID" value="MCS3865867.1"/>
    <property type="molecule type" value="Genomic_DNA"/>
</dbReference>
<dbReference type="AlphaFoldDB" id="A0A9X2R7Q6"/>
<evidence type="ECO:0000313" key="1">
    <source>
        <dbReference type="EMBL" id="MCS3865867.1"/>
    </source>
</evidence>